<evidence type="ECO:0000313" key="4">
    <source>
        <dbReference type="Proteomes" id="UP000321927"/>
    </source>
</evidence>
<sequence>MKKLLTISILALLSACGDKESESTEAKNILENLTYSVDTVIVDPGEEIINLNYGLSGSTLSQDHQKLYKFDETTFQLQEIDLNKLELTASYSFEKEGPNGLGPYKGFMTGASDGYFIFTNSQKIGKFSKSGELSTDFDYSIKKLIPSESAERSMLSQFVFLAEQQKGFLLETAFDQPVFNLVAINFEGESNEVIDLPEMDRTHDYRIVSNEYGYKMSSVQEVNVQAINSNVYITTAVSSGVYRYDPEQDTLEYITFPLMLTPTEKTIKIKNEVSSAEERKGQNALLNSDVGFEKLLWDDQSKRFFRFSSLLIPSISEEPSKKNKIFLSVFDPQLNLIGEKHLVELNTIPSYPFFKNGKLWSYVNVEDELGFAVFTFDF</sequence>
<dbReference type="RefSeq" id="WP_086502165.1">
    <property type="nucleotide sequence ID" value="NZ_MSSV01000014.1"/>
</dbReference>
<protein>
    <submittedName>
        <fullName evidence="2">DUF4221 domain-containing protein</fullName>
    </submittedName>
    <submittedName>
        <fullName evidence="1">Uncharacterized protein DUF4221</fullName>
    </submittedName>
</protein>
<evidence type="ECO:0000313" key="2">
    <source>
        <dbReference type="EMBL" id="TXD76867.1"/>
    </source>
</evidence>
<dbReference type="Proteomes" id="UP000249115">
    <property type="component" value="Unassembled WGS sequence"/>
</dbReference>
<proteinExistence type="predicted"/>
<dbReference type="AlphaFoldDB" id="A0A2W7R192"/>
<dbReference type="EMBL" id="VORV01000009">
    <property type="protein sequence ID" value="TXD76867.1"/>
    <property type="molecule type" value="Genomic_DNA"/>
</dbReference>
<name>A0A2W7R192_9BACT</name>
<evidence type="ECO:0000313" key="1">
    <source>
        <dbReference type="EMBL" id="PZX54548.1"/>
    </source>
</evidence>
<comment type="caution">
    <text evidence="1">The sequence shown here is derived from an EMBL/GenBank/DDBJ whole genome shotgun (WGS) entry which is preliminary data.</text>
</comment>
<dbReference type="PROSITE" id="PS51257">
    <property type="entry name" value="PROKAR_LIPOPROTEIN"/>
    <property type="match status" value="1"/>
</dbReference>
<gene>
    <name evidence="2" type="ORF">ESW18_13735</name>
    <name evidence="1" type="ORF">LV84_02701</name>
</gene>
<dbReference type="Pfam" id="PF13970">
    <property type="entry name" value="DUF4221"/>
    <property type="match status" value="1"/>
</dbReference>
<dbReference type="Proteomes" id="UP000321927">
    <property type="component" value="Unassembled WGS sequence"/>
</dbReference>
<evidence type="ECO:0000313" key="3">
    <source>
        <dbReference type="Proteomes" id="UP000249115"/>
    </source>
</evidence>
<dbReference type="OrthoDB" id="833511at2"/>
<dbReference type="InterPro" id="IPR025316">
    <property type="entry name" value="DUF4221"/>
</dbReference>
<keyword evidence="4" id="KW-1185">Reference proteome</keyword>
<reference evidence="2 4" key="2">
    <citation type="submission" date="2019-08" db="EMBL/GenBank/DDBJ databases">
        <title>Genome of Algoriphagus ratkowskyi IC026.</title>
        <authorList>
            <person name="Bowman J.P."/>
        </authorList>
    </citation>
    <scope>NUCLEOTIDE SEQUENCE [LARGE SCALE GENOMIC DNA]</scope>
    <source>
        <strain evidence="2 4">IC026</strain>
    </source>
</reference>
<organism evidence="1 3">
    <name type="scientific">Algoriphagus ratkowskyi</name>
    <dbReference type="NCBI Taxonomy" id="57028"/>
    <lineage>
        <taxon>Bacteria</taxon>
        <taxon>Pseudomonadati</taxon>
        <taxon>Bacteroidota</taxon>
        <taxon>Cytophagia</taxon>
        <taxon>Cytophagales</taxon>
        <taxon>Cyclobacteriaceae</taxon>
        <taxon>Algoriphagus</taxon>
    </lineage>
</organism>
<accession>A0A2W7R192</accession>
<dbReference type="EMBL" id="QKZU01000010">
    <property type="protein sequence ID" value="PZX54548.1"/>
    <property type="molecule type" value="Genomic_DNA"/>
</dbReference>
<reference evidence="1 3" key="1">
    <citation type="submission" date="2018-06" db="EMBL/GenBank/DDBJ databases">
        <title>Genomic Encyclopedia of Archaeal and Bacterial Type Strains, Phase II (KMG-II): from individual species to whole genera.</title>
        <authorList>
            <person name="Goeker M."/>
        </authorList>
    </citation>
    <scope>NUCLEOTIDE SEQUENCE [LARGE SCALE GENOMIC DNA]</scope>
    <source>
        <strain evidence="1 3">DSM 22686</strain>
    </source>
</reference>